<evidence type="ECO:0000259" key="2">
    <source>
        <dbReference type="Pfam" id="PF22725"/>
    </source>
</evidence>
<dbReference type="SUPFAM" id="SSF55347">
    <property type="entry name" value="Glyceraldehyde-3-phosphate dehydrogenase-like, C-terminal domain"/>
    <property type="match status" value="1"/>
</dbReference>
<dbReference type="RefSeq" id="WP_079542520.1">
    <property type="nucleotide sequence ID" value="NZ_LT670844.1"/>
</dbReference>
<evidence type="ECO:0000313" key="3">
    <source>
        <dbReference type="EMBL" id="SHL14858.1"/>
    </source>
</evidence>
<dbReference type="InterPro" id="IPR051450">
    <property type="entry name" value="Gfo/Idh/MocA_Oxidoreductases"/>
</dbReference>
<dbReference type="InterPro" id="IPR000683">
    <property type="entry name" value="Gfo/Idh/MocA-like_OxRdtase_N"/>
</dbReference>
<protein>
    <submittedName>
        <fullName evidence="3">Myo-inositol 2-dehydrogenase</fullName>
    </submittedName>
</protein>
<name>A0A1M6Y9H3_9BRAD</name>
<dbReference type="EMBL" id="LT670844">
    <property type="protein sequence ID" value="SHL14858.1"/>
    <property type="molecule type" value="Genomic_DNA"/>
</dbReference>
<feature type="domain" description="GFO/IDH/MocA-like oxidoreductase" evidence="2">
    <location>
        <begin position="128"/>
        <end position="248"/>
    </location>
</feature>
<reference evidence="3 4" key="1">
    <citation type="submission" date="2016-11" db="EMBL/GenBank/DDBJ databases">
        <authorList>
            <person name="Jaros S."/>
            <person name="Januszkiewicz K."/>
            <person name="Wedrychowicz H."/>
        </authorList>
    </citation>
    <scope>NUCLEOTIDE SEQUENCE [LARGE SCALE GENOMIC DNA]</scope>
    <source>
        <strain evidence="3 4">GAS499</strain>
    </source>
</reference>
<dbReference type="SUPFAM" id="SSF51735">
    <property type="entry name" value="NAD(P)-binding Rossmann-fold domains"/>
    <property type="match status" value="1"/>
</dbReference>
<accession>A0A1M6Y9H3</accession>
<dbReference type="InterPro" id="IPR055170">
    <property type="entry name" value="GFO_IDH_MocA-like_dom"/>
</dbReference>
<dbReference type="Gene3D" id="3.40.50.720">
    <property type="entry name" value="NAD(P)-binding Rossmann-like Domain"/>
    <property type="match status" value="1"/>
</dbReference>
<dbReference type="InterPro" id="IPR036291">
    <property type="entry name" value="NAD(P)-bd_dom_sf"/>
</dbReference>
<feature type="domain" description="Gfo/Idh/MocA-like oxidoreductase N-terminal" evidence="1">
    <location>
        <begin position="3"/>
        <end position="120"/>
    </location>
</feature>
<evidence type="ECO:0000259" key="1">
    <source>
        <dbReference type="Pfam" id="PF01408"/>
    </source>
</evidence>
<dbReference type="PANTHER" id="PTHR43377:SF1">
    <property type="entry name" value="BILIVERDIN REDUCTASE A"/>
    <property type="match status" value="1"/>
</dbReference>
<gene>
    <name evidence="3" type="ORF">SAMN05444159_5134</name>
</gene>
<dbReference type="AlphaFoldDB" id="A0A1M6Y9H3"/>
<sequence length="329" mass="35032">MIEAAIVGLGRWGRNLVEASRGHEQLTIVRAVETDTKGAQGFCAQHQLDLTDNLDAVLADDSIGAVLLATPHSQHSAQVRACAAARKQVFCEKPLALRRADAAAMFDACGEAGIVLAVGHNRRFWPAMRALREVVASGELGTILHVEGHNSNENSQKITSGWRLSPEESPGGGLTGAGLHVLDAFVSMLGPVSRVYAQLTSRDAGPPRLDTALMTLDFANGVTGTLATVRATPLYWRVHVFGTKGSAEVLDERTMVLRMSGREPQRISYPAIDVLRAELDAFADAIETQRPFPVPEADVLTTLSAFEAALQSMTSGLPVNCDGGDDLGA</sequence>
<evidence type="ECO:0000313" key="4">
    <source>
        <dbReference type="Proteomes" id="UP000189935"/>
    </source>
</evidence>
<dbReference type="Pfam" id="PF22725">
    <property type="entry name" value="GFO_IDH_MocA_C3"/>
    <property type="match status" value="1"/>
</dbReference>
<proteinExistence type="predicted"/>
<dbReference type="Pfam" id="PF01408">
    <property type="entry name" value="GFO_IDH_MocA"/>
    <property type="match status" value="1"/>
</dbReference>
<dbReference type="OrthoDB" id="9792935at2"/>
<dbReference type="PANTHER" id="PTHR43377">
    <property type="entry name" value="BILIVERDIN REDUCTASE A"/>
    <property type="match status" value="1"/>
</dbReference>
<dbReference type="Gene3D" id="3.30.360.10">
    <property type="entry name" value="Dihydrodipicolinate Reductase, domain 2"/>
    <property type="match status" value="1"/>
</dbReference>
<dbReference type="GO" id="GO:0000166">
    <property type="term" value="F:nucleotide binding"/>
    <property type="evidence" value="ECO:0007669"/>
    <property type="project" value="InterPro"/>
</dbReference>
<organism evidence="3 4">
    <name type="scientific">Bradyrhizobium lablabi</name>
    <dbReference type="NCBI Taxonomy" id="722472"/>
    <lineage>
        <taxon>Bacteria</taxon>
        <taxon>Pseudomonadati</taxon>
        <taxon>Pseudomonadota</taxon>
        <taxon>Alphaproteobacteria</taxon>
        <taxon>Hyphomicrobiales</taxon>
        <taxon>Nitrobacteraceae</taxon>
        <taxon>Bradyrhizobium</taxon>
    </lineage>
</organism>
<dbReference type="Proteomes" id="UP000189935">
    <property type="component" value="Chromosome I"/>
</dbReference>